<accession>A0A6L5BSQ7</accession>
<organism evidence="2 3">
    <name type="scientific">Pseudomonas frederiksbergensis</name>
    <dbReference type="NCBI Taxonomy" id="104087"/>
    <lineage>
        <taxon>Bacteria</taxon>
        <taxon>Pseudomonadati</taxon>
        <taxon>Pseudomonadota</taxon>
        <taxon>Gammaproteobacteria</taxon>
        <taxon>Pseudomonadales</taxon>
        <taxon>Pseudomonadaceae</taxon>
        <taxon>Pseudomonas</taxon>
    </lineage>
</organism>
<dbReference type="CDD" id="cd04301">
    <property type="entry name" value="NAT_SF"/>
    <property type="match status" value="1"/>
</dbReference>
<dbReference type="SUPFAM" id="SSF55729">
    <property type="entry name" value="Acyl-CoA N-acyltransferases (Nat)"/>
    <property type="match status" value="1"/>
</dbReference>
<comment type="caution">
    <text evidence="2">The sequence shown here is derived from an EMBL/GenBank/DDBJ whole genome shotgun (WGS) entry which is preliminary data.</text>
</comment>
<dbReference type="EC" id="2.3.1.193" evidence="2"/>
<dbReference type="InterPro" id="IPR000182">
    <property type="entry name" value="GNAT_dom"/>
</dbReference>
<dbReference type="Pfam" id="PF00583">
    <property type="entry name" value="Acetyltransf_1"/>
    <property type="match status" value="1"/>
</dbReference>
<reference evidence="2 3" key="1">
    <citation type="submission" date="2019-12" db="EMBL/GenBank/DDBJ databases">
        <title>Endophytic bacteria associated with Panax ginseng seedlings.</title>
        <authorList>
            <person name="Park J.M."/>
            <person name="Shin R."/>
            <person name="Jo S.H."/>
        </authorList>
    </citation>
    <scope>NUCLEOTIDE SEQUENCE [LARGE SCALE GENOMIC DNA]</scope>
    <source>
        <strain evidence="2 3">PgKB32</strain>
    </source>
</reference>
<keyword evidence="2" id="KW-0808">Transferase</keyword>
<dbReference type="GO" id="GO:0016747">
    <property type="term" value="F:acyltransferase activity, transferring groups other than amino-acyl groups"/>
    <property type="evidence" value="ECO:0007669"/>
    <property type="project" value="InterPro"/>
</dbReference>
<name>A0A6L5BSQ7_9PSED</name>
<dbReference type="PROSITE" id="PS51186">
    <property type="entry name" value="GNAT"/>
    <property type="match status" value="1"/>
</dbReference>
<feature type="domain" description="N-acetyltransferase" evidence="1">
    <location>
        <begin position="14"/>
        <end position="178"/>
    </location>
</feature>
<protein>
    <submittedName>
        <fullName evidence="2">tRNA(Met) cytidine acetyltransferase TmcA</fullName>
        <ecNumber evidence="2">2.3.1.193</ecNumber>
    </submittedName>
</protein>
<dbReference type="EMBL" id="JAAAXX010000002">
    <property type="protein sequence ID" value="KAF2391290.1"/>
    <property type="molecule type" value="Genomic_DNA"/>
</dbReference>
<evidence type="ECO:0000313" key="2">
    <source>
        <dbReference type="EMBL" id="KAF2391290.1"/>
    </source>
</evidence>
<evidence type="ECO:0000313" key="3">
    <source>
        <dbReference type="Proteomes" id="UP000475265"/>
    </source>
</evidence>
<dbReference type="Proteomes" id="UP000475265">
    <property type="component" value="Unassembled WGS sequence"/>
</dbReference>
<dbReference type="InterPro" id="IPR016181">
    <property type="entry name" value="Acyl_CoA_acyltransferase"/>
</dbReference>
<dbReference type="AlphaFoldDB" id="A0A6L5BSQ7"/>
<gene>
    <name evidence="2" type="ORF">FX983_05771</name>
</gene>
<evidence type="ECO:0000259" key="1">
    <source>
        <dbReference type="PROSITE" id="PS51186"/>
    </source>
</evidence>
<sequence length="199" mass="22318">MSELSLPTCSVAGLGVRKLTLEDAPLLYAFFEANPDYFMLVEGGPAPLEQAEEELLGELPPGWNYSENWMLGYQPADAPLVAVLQFVTDLVAPKLWHIGRLLVATDLHDSGIAQALYHDFETWARSQGADWLRVCEVQNNPQAGRFWREQGFTHVRTNEGVQVGWLIHTADILFKPLNGGTLEQYLALIEQNHPKQSDF</sequence>
<proteinExistence type="predicted"/>
<dbReference type="RefSeq" id="WP_163913575.1">
    <property type="nucleotide sequence ID" value="NZ_JAAAXX010000002.1"/>
</dbReference>
<keyword evidence="2" id="KW-0012">Acyltransferase</keyword>
<dbReference type="Gene3D" id="3.40.630.30">
    <property type="match status" value="1"/>
</dbReference>